<keyword evidence="1" id="KW-0489">Methyltransferase</keyword>
<dbReference type="Proteomes" id="UP001218188">
    <property type="component" value="Unassembled WGS sequence"/>
</dbReference>
<dbReference type="CDD" id="cd02440">
    <property type="entry name" value="AdoMet_MTases"/>
    <property type="match status" value="1"/>
</dbReference>
<keyword evidence="7" id="KW-1185">Reference proteome</keyword>
<dbReference type="GO" id="GO:0032259">
    <property type="term" value="P:methylation"/>
    <property type="evidence" value="ECO:0007669"/>
    <property type="project" value="UniProtKB-KW"/>
</dbReference>
<dbReference type="InterPro" id="IPR001077">
    <property type="entry name" value="COMT_C"/>
</dbReference>
<dbReference type="Pfam" id="PF00891">
    <property type="entry name" value="Methyltransf_2"/>
    <property type="match status" value="1"/>
</dbReference>
<proteinExistence type="predicted"/>
<dbReference type="GO" id="GO:0008171">
    <property type="term" value="F:O-methyltransferase activity"/>
    <property type="evidence" value="ECO:0007669"/>
    <property type="project" value="InterPro"/>
</dbReference>
<evidence type="ECO:0000313" key="7">
    <source>
        <dbReference type="Proteomes" id="UP001218188"/>
    </source>
</evidence>
<dbReference type="AlphaFoldDB" id="A0AAD6SN94"/>
<dbReference type="InterPro" id="IPR036388">
    <property type="entry name" value="WH-like_DNA-bd_sf"/>
</dbReference>
<dbReference type="SUPFAM" id="SSF53335">
    <property type="entry name" value="S-adenosyl-L-methionine-dependent methyltransferases"/>
    <property type="match status" value="1"/>
</dbReference>
<dbReference type="InterPro" id="IPR029063">
    <property type="entry name" value="SAM-dependent_MTases_sf"/>
</dbReference>
<evidence type="ECO:0000256" key="3">
    <source>
        <dbReference type="ARBA" id="ARBA00022691"/>
    </source>
</evidence>
<dbReference type="PANTHER" id="PTHR43712:SF2">
    <property type="entry name" value="O-METHYLTRANSFERASE CICE"/>
    <property type="match status" value="1"/>
</dbReference>
<sequence length="447" mass="49370">MTSGKAQVETLLALINQATHQAVAEYDKAGADVPSLDSVEPHPLDGSNDTSTLKKAIRLLEGACEQLCATLALPHHTIINRTQNCDWPCFATVIEARVADALAGHPAGLHVAELSKVVNIEPKKLARILRVLATKHCFTEVDGDVFANNRLSLMLHSANPVSDLASMQLTLLPKVTTALWDTLSQEPHATSNERTDAPLMRALQYDGDFFDWMKAHPEKRSSFQRAMVGMNTVMGSKNVLYQYNWDNCKTLCDVGSGVGSFSMPLSRLYPHIHISMIDLPGPIGQAKQFWTREYPEAIVEGRVKLVEGDFFKPITVKDQDIYYIGNCIHNWADGDARLILKNIREAMGKNSRLLIHDYVIQHLNRTQVTDAPTSLSLQLDAAPAPLLANFGMGSVRAHYQDMTMLITYNARERSLNEVSDLAANGDLVLDGVLDLGETTLLQFRAAQ</sequence>
<reference evidence="6" key="1">
    <citation type="submission" date="2023-03" db="EMBL/GenBank/DDBJ databases">
        <title>Massive genome expansion in bonnet fungi (Mycena s.s.) driven by repeated elements and novel gene families across ecological guilds.</title>
        <authorList>
            <consortium name="Lawrence Berkeley National Laboratory"/>
            <person name="Harder C.B."/>
            <person name="Miyauchi S."/>
            <person name="Viragh M."/>
            <person name="Kuo A."/>
            <person name="Thoen E."/>
            <person name="Andreopoulos B."/>
            <person name="Lu D."/>
            <person name="Skrede I."/>
            <person name="Drula E."/>
            <person name="Henrissat B."/>
            <person name="Morin E."/>
            <person name="Kohler A."/>
            <person name="Barry K."/>
            <person name="LaButti K."/>
            <person name="Morin E."/>
            <person name="Salamov A."/>
            <person name="Lipzen A."/>
            <person name="Mereny Z."/>
            <person name="Hegedus B."/>
            <person name="Baldrian P."/>
            <person name="Stursova M."/>
            <person name="Weitz H."/>
            <person name="Taylor A."/>
            <person name="Grigoriev I.V."/>
            <person name="Nagy L.G."/>
            <person name="Martin F."/>
            <person name="Kauserud H."/>
        </authorList>
    </citation>
    <scope>NUCLEOTIDE SEQUENCE</scope>
    <source>
        <strain evidence="6">CBHHK200</strain>
    </source>
</reference>
<dbReference type="PANTHER" id="PTHR43712">
    <property type="entry name" value="PUTATIVE (AFU_ORTHOLOGUE AFUA_4G14580)-RELATED"/>
    <property type="match status" value="1"/>
</dbReference>
<dbReference type="PROSITE" id="PS51683">
    <property type="entry name" value="SAM_OMT_II"/>
    <property type="match status" value="1"/>
</dbReference>
<gene>
    <name evidence="6" type="ORF">C8F04DRAFT_1114026</name>
</gene>
<evidence type="ECO:0000259" key="5">
    <source>
        <dbReference type="Pfam" id="PF08100"/>
    </source>
</evidence>
<name>A0AAD6SN94_9AGAR</name>
<dbReference type="InterPro" id="IPR016461">
    <property type="entry name" value="COMT-like"/>
</dbReference>
<dbReference type="Gene3D" id="1.10.10.10">
    <property type="entry name" value="Winged helix-like DNA-binding domain superfamily/Winged helix DNA-binding domain"/>
    <property type="match status" value="1"/>
</dbReference>
<feature type="domain" description="O-methyltransferase dimerisation" evidence="5">
    <location>
        <begin position="89"/>
        <end position="156"/>
    </location>
</feature>
<evidence type="ECO:0000313" key="6">
    <source>
        <dbReference type="EMBL" id="KAJ7030332.1"/>
    </source>
</evidence>
<dbReference type="EMBL" id="JARJCM010000092">
    <property type="protein sequence ID" value="KAJ7030332.1"/>
    <property type="molecule type" value="Genomic_DNA"/>
</dbReference>
<feature type="domain" description="O-methyltransferase C-terminal" evidence="4">
    <location>
        <begin position="209"/>
        <end position="371"/>
    </location>
</feature>
<keyword evidence="3" id="KW-0949">S-adenosyl-L-methionine</keyword>
<dbReference type="SUPFAM" id="SSF46785">
    <property type="entry name" value="Winged helix' DNA-binding domain"/>
    <property type="match status" value="1"/>
</dbReference>
<protein>
    <submittedName>
        <fullName evidence="6">O-methyltransferase-domain-containing protein</fullName>
    </submittedName>
</protein>
<dbReference type="InterPro" id="IPR036390">
    <property type="entry name" value="WH_DNA-bd_sf"/>
</dbReference>
<dbReference type="InterPro" id="IPR012967">
    <property type="entry name" value="COMT_dimerisation"/>
</dbReference>
<accession>A0AAD6SN94</accession>
<evidence type="ECO:0000256" key="2">
    <source>
        <dbReference type="ARBA" id="ARBA00022679"/>
    </source>
</evidence>
<keyword evidence="2" id="KW-0808">Transferase</keyword>
<evidence type="ECO:0000259" key="4">
    <source>
        <dbReference type="Pfam" id="PF00891"/>
    </source>
</evidence>
<dbReference type="Pfam" id="PF08100">
    <property type="entry name" value="Dimerisation"/>
    <property type="match status" value="1"/>
</dbReference>
<dbReference type="Gene3D" id="3.40.50.150">
    <property type="entry name" value="Vaccinia Virus protein VP39"/>
    <property type="match status" value="1"/>
</dbReference>
<organism evidence="6 7">
    <name type="scientific">Mycena alexandri</name>
    <dbReference type="NCBI Taxonomy" id="1745969"/>
    <lineage>
        <taxon>Eukaryota</taxon>
        <taxon>Fungi</taxon>
        <taxon>Dikarya</taxon>
        <taxon>Basidiomycota</taxon>
        <taxon>Agaricomycotina</taxon>
        <taxon>Agaricomycetes</taxon>
        <taxon>Agaricomycetidae</taxon>
        <taxon>Agaricales</taxon>
        <taxon>Marasmiineae</taxon>
        <taxon>Mycenaceae</taxon>
        <taxon>Mycena</taxon>
    </lineage>
</organism>
<evidence type="ECO:0000256" key="1">
    <source>
        <dbReference type="ARBA" id="ARBA00022603"/>
    </source>
</evidence>
<comment type="caution">
    <text evidence="6">The sequence shown here is derived from an EMBL/GenBank/DDBJ whole genome shotgun (WGS) entry which is preliminary data.</text>
</comment>